<evidence type="ECO:0000313" key="2">
    <source>
        <dbReference type="EMBL" id="VFJ57144.1"/>
    </source>
</evidence>
<evidence type="ECO:0000313" key="3">
    <source>
        <dbReference type="EMBL" id="VFJ64349.1"/>
    </source>
</evidence>
<keyword evidence="1" id="KW-0472">Membrane</keyword>
<dbReference type="EMBL" id="CAADEW010000068">
    <property type="protein sequence ID" value="VFJ57144.1"/>
    <property type="molecule type" value="Genomic_DNA"/>
</dbReference>
<dbReference type="EMBL" id="CAADFD010000093">
    <property type="protein sequence ID" value="VFJ64349.1"/>
    <property type="molecule type" value="Genomic_DNA"/>
</dbReference>
<reference evidence="2" key="1">
    <citation type="submission" date="2019-02" db="EMBL/GenBank/DDBJ databases">
        <authorList>
            <person name="Gruber-Vodicka R. H."/>
            <person name="Seah K. B. B."/>
        </authorList>
    </citation>
    <scope>NUCLEOTIDE SEQUENCE</scope>
    <source>
        <strain evidence="3">BECK_BZ106</strain>
        <strain evidence="4">BECK_BZ131</strain>
        <strain evidence="2">BECK_BZ15</strain>
    </source>
</reference>
<protein>
    <recommendedName>
        <fullName evidence="5">DUF1640 domain-containing protein</fullName>
    </recommendedName>
</protein>
<evidence type="ECO:0000256" key="1">
    <source>
        <dbReference type="SAM" id="Phobius"/>
    </source>
</evidence>
<name>A0A450SSW4_9GAMM</name>
<feature type="transmembrane region" description="Helical" evidence="1">
    <location>
        <begin position="87"/>
        <end position="104"/>
    </location>
</feature>
<gene>
    <name evidence="2" type="ORF">BECKFW1821A_GA0114235_106810</name>
    <name evidence="3" type="ORF">BECKFW1821B_GA0114236_109310</name>
    <name evidence="4" type="ORF">BECKFW1821C_GA0114237_104125</name>
</gene>
<dbReference type="EMBL" id="CAADFE010000041">
    <property type="protein sequence ID" value="VFJ72968.1"/>
    <property type="molecule type" value="Genomic_DNA"/>
</dbReference>
<evidence type="ECO:0008006" key="5">
    <source>
        <dbReference type="Google" id="ProtNLM"/>
    </source>
</evidence>
<keyword evidence="1" id="KW-1133">Transmembrane helix</keyword>
<organism evidence="2">
    <name type="scientific">Candidatus Kentrum sp. FW</name>
    <dbReference type="NCBI Taxonomy" id="2126338"/>
    <lineage>
        <taxon>Bacteria</taxon>
        <taxon>Pseudomonadati</taxon>
        <taxon>Pseudomonadota</taxon>
        <taxon>Gammaproteobacteria</taxon>
        <taxon>Candidatus Kentrum</taxon>
    </lineage>
</organism>
<accession>A0A450SSW4</accession>
<dbReference type="Gene3D" id="1.20.5.340">
    <property type="match status" value="1"/>
</dbReference>
<sequence length="108" mass="12061">MDMITFNTLKFVRKLEGAGVPKQQAEVQAQALEEALSTATQGLATKTDIDEAKSEFKTEMRMVENRLDNKITILDGRITALDSKLDSIRWVLLLIAVILIAPLFKTLL</sequence>
<evidence type="ECO:0000313" key="4">
    <source>
        <dbReference type="EMBL" id="VFJ72968.1"/>
    </source>
</evidence>
<proteinExistence type="predicted"/>
<keyword evidence="1" id="KW-0812">Transmembrane</keyword>
<dbReference type="AlphaFoldDB" id="A0A450SSW4"/>